<dbReference type="InterPro" id="IPR009080">
    <property type="entry name" value="tRNAsynth_Ia_anticodon-bd"/>
</dbReference>
<dbReference type="GO" id="GO:0005524">
    <property type="term" value="F:ATP binding"/>
    <property type="evidence" value="ECO:0007669"/>
    <property type="project" value="UniProtKB-KW"/>
</dbReference>
<proteinExistence type="inferred from homology"/>
<dbReference type="EC" id="6.1.1.19" evidence="2"/>
<dbReference type="Pfam" id="PF05746">
    <property type="entry name" value="DALR_1"/>
    <property type="match status" value="1"/>
</dbReference>
<dbReference type="Gene3D" id="3.40.50.620">
    <property type="entry name" value="HUPs"/>
    <property type="match status" value="1"/>
</dbReference>
<dbReference type="PROSITE" id="PS00178">
    <property type="entry name" value="AA_TRNA_LIGASE_I"/>
    <property type="match status" value="1"/>
</dbReference>
<evidence type="ECO:0000256" key="3">
    <source>
        <dbReference type="ARBA" id="ARBA00022598"/>
    </source>
</evidence>
<evidence type="ECO:0000256" key="4">
    <source>
        <dbReference type="ARBA" id="ARBA00022741"/>
    </source>
</evidence>
<evidence type="ECO:0000256" key="2">
    <source>
        <dbReference type="ARBA" id="ARBA00012837"/>
    </source>
</evidence>
<evidence type="ECO:0000256" key="10">
    <source>
        <dbReference type="ARBA" id="ARBA00049339"/>
    </source>
</evidence>
<dbReference type="Proteomes" id="UP000095287">
    <property type="component" value="Unplaced"/>
</dbReference>
<protein>
    <recommendedName>
        <fullName evidence="9">Probable arginine--tRNA ligase, mitochondrial</fullName>
        <ecNumber evidence="2">6.1.1.19</ecNumber>
    </recommendedName>
    <alternativeName>
        <fullName evidence="8">Arginyl-tRNA synthetase</fullName>
    </alternativeName>
</protein>
<dbReference type="WBParaSite" id="L893_g18196.t2">
    <property type="protein sequence ID" value="L893_g18196.t2"/>
    <property type="gene ID" value="L893_g18196"/>
</dbReference>
<dbReference type="Pfam" id="PF00750">
    <property type="entry name" value="tRNA-synt_1d"/>
    <property type="match status" value="1"/>
</dbReference>
<dbReference type="Gene3D" id="1.10.730.10">
    <property type="entry name" value="Isoleucyl-tRNA Synthetase, Domain 1"/>
    <property type="match status" value="1"/>
</dbReference>
<dbReference type="GO" id="GO:0005739">
    <property type="term" value="C:mitochondrion"/>
    <property type="evidence" value="ECO:0007669"/>
    <property type="project" value="TreeGrafter"/>
</dbReference>
<dbReference type="GO" id="GO:0006420">
    <property type="term" value="P:arginyl-tRNA aminoacylation"/>
    <property type="evidence" value="ECO:0007669"/>
    <property type="project" value="InterPro"/>
</dbReference>
<dbReference type="InterPro" id="IPR001412">
    <property type="entry name" value="aa-tRNA-synth_I_CS"/>
</dbReference>
<evidence type="ECO:0000256" key="1">
    <source>
        <dbReference type="ARBA" id="ARBA00005594"/>
    </source>
</evidence>
<evidence type="ECO:0000256" key="6">
    <source>
        <dbReference type="ARBA" id="ARBA00022917"/>
    </source>
</evidence>
<dbReference type="SMART" id="SM00836">
    <property type="entry name" value="DALR_1"/>
    <property type="match status" value="1"/>
</dbReference>
<dbReference type="PANTHER" id="PTHR11956">
    <property type="entry name" value="ARGINYL-TRNA SYNTHETASE"/>
    <property type="match status" value="1"/>
</dbReference>
<evidence type="ECO:0000256" key="11">
    <source>
        <dbReference type="ARBA" id="ARBA00049595"/>
    </source>
</evidence>
<comment type="catalytic activity">
    <reaction evidence="10">
        <text>tRNA(Arg) + L-arginine + ATP = L-arginyl-tRNA(Arg) + AMP + diphosphate</text>
        <dbReference type="Rhea" id="RHEA:20301"/>
        <dbReference type="Rhea" id="RHEA-COMP:9658"/>
        <dbReference type="Rhea" id="RHEA-COMP:9673"/>
        <dbReference type="ChEBI" id="CHEBI:30616"/>
        <dbReference type="ChEBI" id="CHEBI:32682"/>
        <dbReference type="ChEBI" id="CHEBI:33019"/>
        <dbReference type="ChEBI" id="CHEBI:78442"/>
        <dbReference type="ChEBI" id="CHEBI:78513"/>
        <dbReference type="ChEBI" id="CHEBI:456215"/>
        <dbReference type="EC" id="6.1.1.19"/>
    </reaction>
</comment>
<dbReference type="AlphaFoldDB" id="A0A1I7YNR4"/>
<evidence type="ECO:0000256" key="5">
    <source>
        <dbReference type="ARBA" id="ARBA00022840"/>
    </source>
</evidence>
<dbReference type="PANTHER" id="PTHR11956:SF11">
    <property type="entry name" value="ARGININE--TRNA LIGASE, MITOCHONDRIAL-RELATED"/>
    <property type="match status" value="1"/>
</dbReference>
<dbReference type="SUPFAM" id="SSF52374">
    <property type="entry name" value="Nucleotidylyl transferase"/>
    <property type="match status" value="1"/>
</dbReference>
<evidence type="ECO:0000259" key="13">
    <source>
        <dbReference type="SMART" id="SM00836"/>
    </source>
</evidence>
<comment type="function">
    <text evidence="11">Catalyzes the attachment of arginine to tRNA(Arg) in a two-step reaction: arginine is first activated by ATP to form Arg-AMP and then transferred to the acceptor end of tRNA(Arg).</text>
</comment>
<reference evidence="15" key="1">
    <citation type="submission" date="2016-11" db="UniProtKB">
        <authorList>
            <consortium name="WormBaseParasite"/>
        </authorList>
    </citation>
    <scope>IDENTIFICATION</scope>
</reference>
<dbReference type="InterPro" id="IPR001278">
    <property type="entry name" value="Arg-tRNA-ligase"/>
</dbReference>
<name>A0A1I7YNR4_9BILA</name>
<evidence type="ECO:0000256" key="12">
    <source>
        <dbReference type="RuleBase" id="RU363038"/>
    </source>
</evidence>
<dbReference type="InterPro" id="IPR035684">
    <property type="entry name" value="ArgRS_core"/>
</dbReference>
<evidence type="ECO:0000256" key="7">
    <source>
        <dbReference type="ARBA" id="ARBA00023146"/>
    </source>
</evidence>
<keyword evidence="3 12" id="KW-0436">Ligase</keyword>
<dbReference type="InterPro" id="IPR008909">
    <property type="entry name" value="DALR_anticod-bd"/>
</dbReference>
<dbReference type="PRINTS" id="PR01038">
    <property type="entry name" value="TRNASYNTHARG"/>
</dbReference>
<feature type="domain" description="DALR anticodon binding" evidence="13">
    <location>
        <begin position="376"/>
        <end position="495"/>
    </location>
</feature>
<dbReference type="NCBIfam" id="TIGR00456">
    <property type="entry name" value="argS"/>
    <property type="match status" value="1"/>
</dbReference>
<keyword evidence="6 12" id="KW-0648">Protein biosynthesis</keyword>
<dbReference type="GO" id="GO:0004814">
    <property type="term" value="F:arginine-tRNA ligase activity"/>
    <property type="evidence" value="ECO:0007669"/>
    <property type="project" value="UniProtKB-EC"/>
</dbReference>
<evidence type="ECO:0000313" key="15">
    <source>
        <dbReference type="WBParaSite" id="L893_g18196.t2"/>
    </source>
</evidence>
<evidence type="ECO:0000256" key="9">
    <source>
        <dbReference type="ARBA" id="ARBA00039495"/>
    </source>
</evidence>
<evidence type="ECO:0000313" key="14">
    <source>
        <dbReference type="Proteomes" id="UP000095287"/>
    </source>
</evidence>
<organism evidence="14 15">
    <name type="scientific">Steinernema glaseri</name>
    <dbReference type="NCBI Taxonomy" id="37863"/>
    <lineage>
        <taxon>Eukaryota</taxon>
        <taxon>Metazoa</taxon>
        <taxon>Ecdysozoa</taxon>
        <taxon>Nematoda</taxon>
        <taxon>Chromadorea</taxon>
        <taxon>Rhabditida</taxon>
        <taxon>Tylenchina</taxon>
        <taxon>Panagrolaimomorpha</taxon>
        <taxon>Strongyloidoidea</taxon>
        <taxon>Steinernematidae</taxon>
        <taxon>Steinernema</taxon>
    </lineage>
</organism>
<dbReference type="SUPFAM" id="SSF47323">
    <property type="entry name" value="Anticodon-binding domain of a subclass of class I aminoacyl-tRNA synthetases"/>
    <property type="match status" value="1"/>
</dbReference>
<keyword evidence="7 12" id="KW-0030">Aminoacyl-tRNA synthetase</keyword>
<sequence length="495" mass="56917">MSNYLCRLRRSPNIVRELAGERLKMKRQKIVIDFSSPNIAKPFHIGNMRSTLIGMFIQRLHRSLDHEIVSINHLGDWGTQFAYLASGWPSTRPIASQWESMPDAERIRLFTDCYVNSNHRARENPQYRAEVRELFAKMEKDLSENRQSKELDLWRDIKDVSLKYLDVFYGRFNVDIDHCIGESEYVRETNILIDRLLAQGIVYKNTQGLCVMDEDGSGKYAILRKSDGSTVYLSREIACIMHRDRKFKADSYVYVVDRAQHRHFEQLKQILDRIGREDLAEKIQHISYGRVIGLSTRKGQTEAVEEIVAKGRQLALDYVSRSPTIKVTDPKERISVAENLAISTIIVSDLKRAKKSEYRFSFENAFAENQNNAVLLQERHSRLCSIESHNSKLLPAVEELTVDPDAENNPESRRLLHHLREFEGVLVSAFENNEPAHLTVYLMRLSNIAGSAASALQVRDQPEKIAIQRLLLLSAARHVLKEGMKLLGVDPLEKM</sequence>
<dbReference type="InterPro" id="IPR014729">
    <property type="entry name" value="Rossmann-like_a/b/a_fold"/>
</dbReference>
<keyword evidence="14" id="KW-1185">Reference proteome</keyword>
<keyword evidence="4 12" id="KW-0547">Nucleotide-binding</keyword>
<comment type="similarity">
    <text evidence="1 12">Belongs to the class-I aminoacyl-tRNA synthetase family.</text>
</comment>
<evidence type="ECO:0000256" key="8">
    <source>
        <dbReference type="ARBA" id="ARBA00033033"/>
    </source>
</evidence>
<accession>A0A1I7YNR4</accession>
<dbReference type="GO" id="GO:0032543">
    <property type="term" value="P:mitochondrial translation"/>
    <property type="evidence" value="ECO:0007669"/>
    <property type="project" value="TreeGrafter"/>
</dbReference>
<keyword evidence="5 12" id="KW-0067">ATP-binding</keyword>
<dbReference type="FunFam" id="1.10.730.10:FF:000006">
    <property type="entry name" value="Arginyl-tRNA synthetase 2, mitochondrial"/>
    <property type="match status" value="1"/>
</dbReference>